<evidence type="ECO:0000313" key="4">
    <source>
        <dbReference type="EMBL" id="CAH0991742.1"/>
    </source>
</evidence>
<dbReference type="RefSeq" id="WP_237444442.1">
    <property type="nucleotide sequence ID" value="NZ_CAKLPX010000002.1"/>
</dbReference>
<dbReference type="PANTHER" id="PTHR44169">
    <property type="entry name" value="NADPH-DEPENDENT 1-ACYLDIHYDROXYACETONE PHOSPHATE REDUCTASE"/>
    <property type="match status" value="1"/>
</dbReference>
<comment type="similarity">
    <text evidence="1 3">Belongs to the short-chain dehydrogenases/reductases (SDR) family.</text>
</comment>
<dbReference type="InterPro" id="IPR036291">
    <property type="entry name" value="NAD(P)-bd_dom_sf"/>
</dbReference>
<dbReference type="PRINTS" id="PR00081">
    <property type="entry name" value="GDHRDH"/>
</dbReference>
<evidence type="ECO:0000256" key="3">
    <source>
        <dbReference type="RuleBase" id="RU000363"/>
    </source>
</evidence>
<dbReference type="EMBL" id="CAKLPX010000002">
    <property type="protein sequence ID" value="CAH0991742.1"/>
    <property type="molecule type" value="Genomic_DNA"/>
</dbReference>
<keyword evidence="2 4" id="KW-0560">Oxidoreductase</keyword>
<sequence>MNAKIILITGCSSGIGKATVEHAASRGHTVLASAPAAELLDDIPDQAAAKYVIDVCDEASISHAVASAIETYGRIDVLINNAGYCQAGPVELVSAEKAQRQFAVNVLGPLAMIRHVTPHMRQAGSGCIINLSSLMGMMSLPLLGIYSASKHAVEGFNDSLRMELKDFNIDVVLVEPGFIKTNLTATAIEQSDAGWLQDDSNPYRELLASSEKKSADIGPIEGQASDVAEVLVKALESRSPKARYKVTAVGKLLPLIAKIMPAKWLDRLLMQMMT</sequence>
<dbReference type="Gene3D" id="3.40.50.720">
    <property type="entry name" value="NAD(P)-binding Rossmann-like Domain"/>
    <property type="match status" value="1"/>
</dbReference>
<dbReference type="PROSITE" id="PS00061">
    <property type="entry name" value="ADH_SHORT"/>
    <property type="match status" value="1"/>
</dbReference>
<evidence type="ECO:0000256" key="2">
    <source>
        <dbReference type="ARBA" id="ARBA00023002"/>
    </source>
</evidence>
<name>A0ABM9AEX3_9GAMM</name>
<dbReference type="CDD" id="cd05374">
    <property type="entry name" value="17beta-HSD-like_SDR_c"/>
    <property type="match status" value="1"/>
</dbReference>
<proteinExistence type="inferred from homology"/>
<dbReference type="InterPro" id="IPR002347">
    <property type="entry name" value="SDR_fam"/>
</dbReference>
<protein>
    <submittedName>
        <fullName evidence="4">3-phenylpropionate-dihydrodiol/cinnamic acid-dihydrodiol dehydrogenase</fullName>
        <ecNumber evidence="4">1.3.1.87</ecNumber>
    </submittedName>
</protein>
<comment type="caution">
    <text evidence="4">The sequence shown here is derived from an EMBL/GenBank/DDBJ whole genome shotgun (WGS) entry which is preliminary data.</text>
</comment>
<keyword evidence="5" id="KW-1185">Reference proteome</keyword>
<evidence type="ECO:0000313" key="5">
    <source>
        <dbReference type="Proteomes" id="UP000838100"/>
    </source>
</evidence>
<dbReference type="Pfam" id="PF00106">
    <property type="entry name" value="adh_short"/>
    <property type="match status" value="1"/>
</dbReference>
<dbReference type="InterPro" id="IPR020904">
    <property type="entry name" value="Sc_DH/Rdtase_CS"/>
</dbReference>
<dbReference type="PRINTS" id="PR00080">
    <property type="entry name" value="SDRFAMILY"/>
</dbReference>
<reference evidence="4" key="1">
    <citation type="submission" date="2021-12" db="EMBL/GenBank/DDBJ databases">
        <authorList>
            <person name="Rodrigo-Torres L."/>
            <person name="Arahal R. D."/>
            <person name="Lucena T."/>
        </authorList>
    </citation>
    <scope>NUCLEOTIDE SEQUENCE</scope>
    <source>
        <strain evidence="4">CECT 8267</strain>
    </source>
</reference>
<dbReference type="EC" id="1.3.1.87" evidence="4"/>
<organism evidence="4 5">
    <name type="scientific">Sinobacterium norvegicum</name>
    <dbReference type="NCBI Taxonomy" id="1641715"/>
    <lineage>
        <taxon>Bacteria</taxon>
        <taxon>Pseudomonadati</taxon>
        <taxon>Pseudomonadota</taxon>
        <taxon>Gammaproteobacteria</taxon>
        <taxon>Cellvibrionales</taxon>
        <taxon>Spongiibacteraceae</taxon>
        <taxon>Sinobacterium</taxon>
    </lineage>
</organism>
<dbReference type="Proteomes" id="UP000838100">
    <property type="component" value="Unassembled WGS sequence"/>
</dbReference>
<dbReference type="GO" id="GO:0018498">
    <property type="term" value="F:2,3-dihydroxy-2,3-dihydro-phenylpropionate dehydrogenase activity"/>
    <property type="evidence" value="ECO:0007669"/>
    <property type="project" value="UniProtKB-EC"/>
</dbReference>
<accession>A0ABM9AEX3</accession>
<dbReference type="SUPFAM" id="SSF51735">
    <property type="entry name" value="NAD(P)-binding Rossmann-fold domains"/>
    <property type="match status" value="1"/>
</dbReference>
<evidence type="ECO:0000256" key="1">
    <source>
        <dbReference type="ARBA" id="ARBA00006484"/>
    </source>
</evidence>
<dbReference type="PANTHER" id="PTHR44169:SF6">
    <property type="entry name" value="NADPH-DEPENDENT 1-ACYLDIHYDROXYACETONE PHOSPHATE REDUCTASE"/>
    <property type="match status" value="1"/>
</dbReference>
<gene>
    <name evidence="4" type="primary">hcaB_4</name>
    <name evidence="4" type="ORF">SIN8267_01856</name>
</gene>